<name>A0A8A2V9K1_9EURY</name>
<proteinExistence type="predicted"/>
<dbReference type="Proteomes" id="UP000663203">
    <property type="component" value="Chromosome"/>
</dbReference>
<feature type="domain" description="Halobacterial output" evidence="1">
    <location>
        <begin position="4"/>
        <end position="74"/>
    </location>
</feature>
<dbReference type="RefSeq" id="WP_207288319.1">
    <property type="nucleotide sequence ID" value="NZ_CP071462.1"/>
</dbReference>
<gene>
    <name evidence="2" type="ORF">J0X25_15125</name>
</gene>
<evidence type="ECO:0000259" key="1">
    <source>
        <dbReference type="Pfam" id="PF18545"/>
    </source>
</evidence>
<accession>A0A8A2V9K1</accession>
<dbReference type="GeneID" id="63188664"/>
<reference evidence="2 3" key="1">
    <citation type="submission" date="2021-03" db="EMBL/GenBank/DDBJ databases">
        <title>Haloterrigena longa sp. nov. and Haloterrigena limicola sp. nov., extremely halophilic archaea isolated from a salt lake.</title>
        <authorList>
            <person name="Henglin C."/>
        </authorList>
    </citation>
    <scope>NUCLEOTIDE SEQUENCE [LARGE SCALE GENOMIC DNA]</scope>
    <source>
        <strain evidence="2 3">KZCA68</strain>
    </source>
</reference>
<dbReference type="EMBL" id="CP071462">
    <property type="protein sequence ID" value="QSW98709.1"/>
    <property type="molecule type" value="Genomic_DNA"/>
</dbReference>
<sequence>MHDADELSMAIVEAVAEQEGVDVIELEPPLYEAIDTEALETLFATSTAGADASVTFTYCGYSVRVDGTGDIRLSKASADASSSTVRA</sequence>
<dbReference type="AlphaFoldDB" id="A0A8A2V9K1"/>
<protein>
    <recommendedName>
        <fullName evidence="1">Halobacterial output domain-containing protein</fullName>
    </recommendedName>
</protein>
<organism evidence="2 3">
    <name type="scientific">Haloterrigena alkaliphila</name>
    <dbReference type="NCBI Taxonomy" id="2816475"/>
    <lineage>
        <taxon>Archaea</taxon>
        <taxon>Methanobacteriati</taxon>
        <taxon>Methanobacteriota</taxon>
        <taxon>Stenosarchaea group</taxon>
        <taxon>Halobacteria</taxon>
        <taxon>Halobacteriales</taxon>
        <taxon>Natrialbaceae</taxon>
        <taxon>Haloterrigena</taxon>
    </lineage>
</organism>
<dbReference type="KEGG" id="hakz:J0X25_15125"/>
<evidence type="ECO:0000313" key="2">
    <source>
        <dbReference type="EMBL" id="QSW98709.1"/>
    </source>
</evidence>
<evidence type="ECO:0000313" key="3">
    <source>
        <dbReference type="Proteomes" id="UP000663203"/>
    </source>
</evidence>
<dbReference type="InterPro" id="IPR040624">
    <property type="entry name" value="HalOD1"/>
</dbReference>
<dbReference type="Pfam" id="PF18545">
    <property type="entry name" value="HalOD1"/>
    <property type="match status" value="1"/>
</dbReference>
<keyword evidence="3" id="KW-1185">Reference proteome</keyword>